<dbReference type="GO" id="GO:0000155">
    <property type="term" value="F:phosphorelay sensor kinase activity"/>
    <property type="evidence" value="ECO:0007669"/>
    <property type="project" value="InterPro"/>
</dbReference>
<keyword evidence="5" id="KW-0812">Transmembrane</keyword>
<keyword evidence="5" id="KW-0472">Membrane</keyword>
<dbReference type="Pfam" id="PF07730">
    <property type="entry name" value="HisKA_3"/>
    <property type="match status" value="1"/>
</dbReference>
<feature type="domain" description="Signal transduction histidine kinase subgroup 3 dimerisation and phosphoacceptor" evidence="6">
    <location>
        <begin position="570"/>
        <end position="630"/>
    </location>
</feature>
<keyword evidence="2" id="KW-0418">Kinase</keyword>
<dbReference type="InterPro" id="IPR050482">
    <property type="entry name" value="Sensor_HK_TwoCompSys"/>
</dbReference>
<dbReference type="PANTHER" id="PTHR24421">
    <property type="entry name" value="NITRATE/NITRITE SENSOR PROTEIN NARX-RELATED"/>
    <property type="match status" value="1"/>
</dbReference>
<dbReference type="Gene3D" id="3.30.565.10">
    <property type="entry name" value="Histidine kinase-like ATPase, C-terminal domain"/>
    <property type="match status" value="2"/>
</dbReference>
<evidence type="ECO:0000313" key="8">
    <source>
        <dbReference type="Proteomes" id="UP000261811"/>
    </source>
</evidence>
<dbReference type="AlphaFoldDB" id="A0A372JU47"/>
<dbReference type="InterPro" id="IPR011712">
    <property type="entry name" value="Sig_transdc_His_kin_sub3_dim/P"/>
</dbReference>
<proteinExistence type="predicted"/>
<feature type="transmembrane region" description="Helical" evidence="5">
    <location>
        <begin position="427"/>
        <end position="447"/>
    </location>
</feature>
<evidence type="ECO:0000256" key="4">
    <source>
        <dbReference type="SAM" id="MobiDB-lite"/>
    </source>
</evidence>
<accession>A0A372JU47</accession>
<feature type="transmembrane region" description="Helical" evidence="5">
    <location>
        <begin position="459"/>
        <end position="478"/>
    </location>
</feature>
<keyword evidence="3" id="KW-0902">Two-component regulatory system</keyword>
<feature type="transmembrane region" description="Helical" evidence="5">
    <location>
        <begin position="393"/>
        <end position="415"/>
    </location>
</feature>
<evidence type="ECO:0000256" key="3">
    <source>
        <dbReference type="ARBA" id="ARBA00023012"/>
    </source>
</evidence>
<keyword evidence="5" id="KW-1133">Transmembrane helix</keyword>
<feature type="transmembrane region" description="Helical" evidence="5">
    <location>
        <begin position="535"/>
        <end position="556"/>
    </location>
</feature>
<dbReference type="GO" id="GO:0046983">
    <property type="term" value="F:protein dimerization activity"/>
    <property type="evidence" value="ECO:0007669"/>
    <property type="project" value="InterPro"/>
</dbReference>
<dbReference type="Gene3D" id="1.20.5.1930">
    <property type="match status" value="2"/>
</dbReference>
<feature type="region of interest" description="Disordered" evidence="4">
    <location>
        <begin position="713"/>
        <end position="744"/>
    </location>
</feature>
<feature type="transmembrane region" description="Helical" evidence="5">
    <location>
        <begin position="141"/>
        <end position="162"/>
    </location>
</feature>
<dbReference type="PANTHER" id="PTHR24421:SF63">
    <property type="entry name" value="SENSOR HISTIDINE KINASE DESK"/>
    <property type="match status" value="1"/>
</dbReference>
<feature type="compositionally biased region" description="Low complexity" evidence="4">
    <location>
        <begin position="731"/>
        <end position="744"/>
    </location>
</feature>
<dbReference type="GO" id="GO:0016020">
    <property type="term" value="C:membrane"/>
    <property type="evidence" value="ECO:0007669"/>
    <property type="project" value="InterPro"/>
</dbReference>
<reference evidence="7 8" key="1">
    <citation type="submission" date="2018-08" db="EMBL/GenBank/DDBJ databases">
        <title>Actinomadura jelena sp. nov., a novel Actinomycete isolated from soil in Chad.</title>
        <authorList>
            <person name="Shi L."/>
        </authorList>
    </citation>
    <scope>NUCLEOTIDE SEQUENCE [LARGE SCALE GENOMIC DNA]</scope>
    <source>
        <strain evidence="7 8">NEAU-G17</strain>
    </source>
</reference>
<evidence type="ECO:0000259" key="6">
    <source>
        <dbReference type="Pfam" id="PF07730"/>
    </source>
</evidence>
<dbReference type="EMBL" id="QURH01000037">
    <property type="protein sequence ID" value="RFU43264.1"/>
    <property type="molecule type" value="Genomic_DNA"/>
</dbReference>
<evidence type="ECO:0000256" key="2">
    <source>
        <dbReference type="ARBA" id="ARBA00022777"/>
    </source>
</evidence>
<keyword evidence="8" id="KW-1185">Reference proteome</keyword>
<comment type="caution">
    <text evidence="7">The sequence shown here is derived from an EMBL/GenBank/DDBJ whole genome shotgun (WGS) entry which is preliminary data.</text>
</comment>
<dbReference type="OrthoDB" id="5241784at2"/>
<feature type="transmembrane region" description="Helical" evidence="5">
    <location>
        <begin position="507"/>
        <end position="529"/>
    </location>
</feature>
<evidence type="ECO:0000256" key="5">
    <source>
        <dbReference type="SAM" id="Phobius"/>
    </source>
</evidence>
<dbReference type="InterPro" id="IPR036890">
    <property type="entry name" value="HATPase_C_sf"/>
</dbReference>
<dbReference type="Proteomes" id="UP000261811">
    <property type="component" value="Unassembled WGS sequence"/>
</dbReference>
<feature type="compositionally biased region" description="Basic and acidic residues" evidence="4">
    <location>
        <begin position="716"/>
        <end position="730"/>
    </location>
</feature>
<keyword evidence="1" id="KW-0808">Transferase</keyword>
<gene>
    <name evidence="7" type="ORF">DZF91_02120</name>
</gene>
<evidence type="ECO:0000256" key="1">
    <source>
        <dbReference type="ARBA" id="ARBA00022679"/>
    </source>
</evidence>
<sequence length="795" mass="82570">MIRSRDPLRRHWSPTALLVVCLVLWCASKTWNLLVGSAFITPARTGPGLLAAAGLVVLAGLTAAIASGAVPRRRIPAALALQAVSAFWPYVLAGDGWWSASALVVTSVLLAVDGRWSWLPAGLVVAAEFATWAVLRDDHRVAFAFYSSLVTVTMGLAFFAMARLAGYAGELRATRAELAPLEVARERLRIARGLDAALGERLALVVALARAAGTAGTARTGPPVGTARIVEVARTALDEVRTVSADQRQRSLDDEVEAARSVLAASGVPVTVTVDAPPPRLPAAEDAALAALLRRTVVAALRQGPPDRCSIELTAPAGRTASARLTASAGRIASARLTVTFAGASTDLGDVLRAPAARLAELGGRLDTTPESVRASVPARRAKGARVSGTAPWLAWFVLLVFEIDHLGSMLVALYDGGTDPLFGAAWGRYAAALVLLPLVGLLQLRHVFPREDGAPPRALRVSLLLQLVLLAAAFAVIGPKVPVSYAGLLAGVVLFHGRPPWSWGAAALIGVLPALHGYLLGAGLSWALSNLVGAALFAVTVYVLCRLPVVIAALAEARREVARMAVVEERLRISRDVHDLMGFQLSALVVKGELAGRLADRDPDAARAQLDEVGTLAEEALASVRSIARVRTSLSLAAEVGTARSMLTAAGIEVRVDADEPPPGTDGSAAAIVLREAATNIVRHSRARECAIGIAVRADGLRLTVSNDGALDPAPSRDDAVSVSSRDHAVSATGRGDADSADAVSAAGCGGSGLANLRTRAAEAGGSLSVRREDDRFTLVADFPALPATALSTA</sequence>
<dbReference type="RefSeq" id="WP_117355830.1">
    <property type="nucleotide sequence ID" value="NZ_QURH01000037.1"/>
</dbReference>
<dbReference type="SUPFAM" id="SSF55874">
    <property type="entry name" value="ATPase domain of HSP90 chaperone/DNA topoisomerase II/histidine kinase"/>
    <property type="match status" value="1"/>
</dbReference>
<protein>
    <recommendedName>
        <fullName evidence="6">Signal transduction histidine kinase subgroup 3 dimerisation and phosphoacceptor domain-containing protein</fullName>
    </recommendedName>
</protein>
<name>A0A372JU47_9ACTN</name>
<feature type="transmembrane region" description="Helical" evidence="5">
    <location>
        <begin position="48"/>
        <end position="68"/>
    </location>
</feature>
<organism evidence="7 8">
    <name type="scientific">Actinomadura logoneensis</name>
    <dbReference type="NCBI Taxonomy" id="2293572"/>
    <lineage>
        <taxon>Bacteria</taxon>
        <taxon>Bacillati</taxon>
        <taxon>Actinomycetota</taxon>
        <taxon>Actinomycetes</taxon>
        <taxon>Streptosporangiales</taxon>
        <taxon>Thermomonosporaceae</taxon>
        <taxon>Actinomadura</taxon>
    </lineage>
</organism>
<evidence type="ECO:0000313" key="7">
    <source>
        <dbReference type="EMBL" id="RFU43264.1"/>
    </source>
</evidence>